<sequence length="142" mass="15741">MRQDLLVTGASEITLDPGGAVAHSPMEIPRKMQQRRNLPLPLKIMTCWKVCFESEGTGWIPEHFVIPDVKQSAGGNSMKRLEEPLGFYRHCFFKAKNSKETMWAKGPEQDLAPIGRSQACAQLLLTAAVQLQGFGTAVPFVE</sequence>
<keyword evidence="2" id="KW-1185">Reference proteome</keyword>
<reference evidence="1" key="1">
    <citation type="submission" date="2023-06" db="EMBL/GenBank/DDBJ databases">
        <title>Reference genome for the Northern bat (Eptesicus nilssonii), a most northern bat species.</title>
        <authorList>
            <person name="Laine V.N."/>
            <person name="Pulliainen A.T."/>
            <person name="Lilley T.M."/>
        </authorList>
    </citation>
    <scope>NUCLEOTIDE SEQUENCE</scope>
    <source>
        <strain evidence="1">BLF_Eptnil</strain>
        <tissue evidence="1">Kidney</tissue>
    </source>
</reference>
<evidence type="ECO:0000313" key="2">
    <source>
        <dbReference type="Proteomes" id="UP001177744"/>
    </source>
</evidence>
<protein>
    <submittedName>
        <fullName evidence="1">Uncharacterized protein</fullName>
    </submittedName>
</protein>
<gene>
    <name evidence="1" type="ORF">QTO34_015101</name>
</gene>
<proteinExistence type="predicted"/>
<dbReference type="AlphaFoldDB" id="A0AA40I3K2"/>
<dbReference type="Proteomes" id="UP001177744">
    <property type="component" value="Unassembled WGS sequence"/>
</dbReference>
<evidence type="ECO:0000313" key="1">
    <source>
        <dbReference type="EMBL" id="KAK1342339.1"/>
    </source>
</evidence>
<dbReference type="EMBL" id="JAULJE010000005">
    <property type="protein sequence ID" value="KAK1342339.1"/>
    <property type="molecule type" value="Genomic_DNA"/>
</dbReference>
<comment type="caution">
    <text evidence="1">The sequence shown here is derived from an EMBL/GenBank/DDBJ whole genome shotgun (WGS) entry which is preliminary data.</text>
</comment>
<accession>A0AA40I3K2</accession>
<name>A0AA40I3K2_CNENI</name>
<organism evidence="1 2">
    <name type="scientific">Cnephaeus nilssonii</name>
    <name type="common">Northern bat</name>
    <name type="synonym">Eptesicus nilssonii</name>
    <dbReference type="NCBI Taxonomy" id="3371016"/>
    <lineage>
        <taxon>Eukaryota</taxon>
        <taxon>Metazoa</taxon>
        <taxon>Chordata</taxon>
        <taxon>Craniata</taxon>
        <taxon>Vertebrata</taxon>
        <taxon>Euteleostomi</taxon>
        <taxon>Mammalia</taxon>
        <taxon>Eutheria</taxon>
        <taxon>Laurasiatheria</taxon>
        <taxon>Chiroptera</taxon>
        <taxon>Yangochiroptera</taxon>
        <taxon>Vespertilionidae</taxon>
        <taxon>Cnephaeus</taxon>
    </lineage>
</organism>